<gene>
    <name evidence="1" type="ORF">BDR25DRAFT_306323</name>
</gene>
<proteinExistence type="predicted"/>
<sequence length="874" mass="96352">MAICRFFQAGRCLNGESCSFQHFPNTQNQATITASPLALNAAANSFRPSQDGNVNTRSKPPCTFFLQGACKRGAFCNFEHAGLPTVVTPKTVSKDARSNIVCIFFQKNACNKGEECSFSHEIKSKEVHGYTPSKVPTSEGLAPSVWASSHPFTSRKDDKRTIGGATVTFEDGVSVAQLSMPTDFSAVSMSDIPLDTSIQDILALMNKHGFPSLSPDCIHLKRIPTNSLQTAQIRVADPDFASNLLQHSGPVVFIDNAPVFLSKMQLGGQSESGSNRLQLTGVICTWHNPSLVAYLQYEGDRQATLALNNFGKNSSKQLDGRKLEITYHPGSSLHVRNLNPSTTKTNLRKFLRFPYPQDISLGSRSHNLTAKQLEDTVKTSLESHGTLIEWVVNAQAGAGRVKAIAKFTEAEAARNAVKKLNDTLIDPTSNDKLRVTHLISIKLSVSYRTLTAVRPQLDALGEQSWKSDYVTIKTYEPLGKQYTQVRIFGQSKEAVARVKSVVEKLLAGHVAVDNGKPIADSFFFKHSSAAFIEDLMSTHGVFISQDPRKIVLRLYGAPLNVELAQNALAEKATELKEQSHIIILDPKTLNFALKGGFRHIVAVLGKEKVKMDIVSNPKQIIVQGSEKHLAQVQDILQSQASLPLEARVATLSFVEGEDEEVCPVCWTPPDEPFKTHCGHIYCSSCLASQCSSTDAFPLHCLGASATCKTPLSLPELKEVLPACDYETLLQTALTLYIRSRPTEFQYCPTPDCDRFYRASPTTDPRVFDCDGCLNSICTGCHQDTHDGLTCDVYKALAKAAHDGEEELEKWKKENDVRNCPKCSVAIEKASGCNHMECMACGTHICWFCMKTFRRGSETYDHMSKNHESWNILRM</sequence>
<comment type="caution">
    <text evidence="1">The sequence shown here is derived from an EMBL/GenBank/DDBJ whole genome shotgun (WGS) entry which is preliminary data.</text>
</comment>
<accession>A0ACB6QGV1</accession>
<evidence type="ECO:0000313" key="2">
    <source>
        <dbReference type="Proteomes" id="UP000799755"/>
    </source>
</evidence>
<name>A0ACB6QGV1_9PLEO</name>
<reference evidence="1" key="1">
    <citation type="journal article" date="2020" name="Stud. Mycol.">
        <title>101 Dothideomycetes genomes: a test case for predicting lifestyles and emergence of pathogens.</title>
        <authorList>
            <person name="Haridas S."/>
            <person name="Albert R."/>
            <person name="Binder M."/>
            <person name="Bloem J."/>
            <person name="Labutti K."/>
            <person name="Salamov A."/>
            <person name="Andreopoulos B."/>
            <person name="Baker S."/>
            <person name="Barry K."/>
            <person name="Bills G."/>
            <person name="Bluhm B."/>
            <person name="Cannon C."/>
            <person name="Castanera R."/>
            <person name="Culley D."/>
            <person name="Daum C."/>
            <person name="Ezra D."/>
            <person name="Gonzalez J."/>
            <person name="Henrissat B."/>
            <person name="Kuo A."/>
            <person name="Liang C."/>
            <person name="Lipzen A."/>
            <person name="Lutzoni F."/>
            <person name="Magnuson J."/>
            <person name="Mondo S."/>
            <person name="Nolan M."/>
            <person name="Ohm R."/>
            <person name="Pangilinan J."/>
            <person name="Park H.-J."/>
            <person name="Ramirez L."/>
            <person name="Alfaro M."/>
            <person name="Sun H."/>
            <person name="Tritt A."/>
            <person name="Yoshinaga Y."/>
            <person name="Zwiers L.-H."/>
            <person name="Turgeon B."/>
            <person name="Goodwin S."/>
            <person name="Spatafora J."/>
            <person name="Crous P."/>
            <person name="Grigoriev I."/>
        </authorList>
    </citation>
    <scope>NUCLEOTIDE SEQUENCE</scope>
    <source>
        <strain evidence="1">ATCC 200398</strain>
    </source>
</reference>
<protein>
    <submittedName>
        <fullName evidence="1">Uncharacterized protein</fullName>
    </submittedName>
</protein>
<organism evidence="1 2">
    <name type="scientific">Lindgomyces ingoldianus</name>
    <dbReference type="NCBI Taxonomy" id="673940"/>
    <lineage>
        <taxon>Eukaryota</taxon>
        <taxon>Fungi</taxon>
        <taxon>Dikarya</taxon>
        <taxon>Ascomycota</taxon>
        <taxon>Pezizomycotina</taxon>
        <taxon>Dothideomycetes</taxon>
        <taxon>Pleosporomycetidae</taxon>
        <taxon>Pleosporales</taxon>
        <taxon>Lindgomycetaceae</taxon>
        <taxon>Lindgomyces</taxon>
    </lineage>
</organism>
<evidence type="ECO:0000313" key="1">
    <source>
        <dbReference type="EMBL" id="KAF2466149.1"/>
    </source>
</evidence>
<dbReference type="EMBL" id="MU003526">
    <property type="protein sequence ID" value="KAF2466149.1"/>
    <property type="molecule type" value="Genomic_DNA"/>
</dbReference>
<keyword evidence="2" id="KW-1185">Reference proteome</keyword>
<dbReference type="Proteomes" id="UP000799755">
    <property type="component" value="Unassembled WGS sequence"/>
</dbReference>